<dbReference type="Proteomes" id="UP000060778">
    <property type="component" value="Chromosome"/>
</dbReference>
<reference evidence="1 2" key="1">
    <citation type="submission" date="2013-11" db="EMBL/GenBank/DDBJ databases">
        <title>Comparative genomics of Ignicoccus.</title>
        <authorList>
            <person name="Podar M."/>
        </authorList>
    </citation>
    <scope>NUCLEOTIDE SEQUENCE [LARGE SCALE GENOMIC DNA]</scope>
    <source>
        <strain evidence="1 2">DSM 13165</strain>
    </source>
</reference>
<organism evidence="1 2">
    <name type="scientific">Ignicoccus islandicus DSM 13165</name>
    <dbReference type="NCBI Taxonomy" id="940295"/>
    <lineage>
        <taxon>Archaea</taxon>
        <taxon>Thermoproteota</taxon>
        <taxon>Thermoprotei</taxon>
        <taxon>Desulfurococcales</taxon>
        <taxon>Desulfurococcaceae</taxon>
        <taxon>Ignicoccus</taxon>
    </lineage>
</organism>
<name>A0A0U3FRJ1_9CREN</name>
<dbReference type="RefSeq" id="WP_075049119.1">
    <property type="nucleotide sequence ID" value="NZ_CP006867.1"/>
</dbReference>
<dbReference type="STRING" id="940295.EYM_00150"/>
<dbReference type="OrthoDB" id="382249at2157"/>
<dbReference type="KEGG" id="iis:EYM_00150"/>
<sequence length="264" mass="29448">MSLEHLWMRRVPSDNPLVCTKGEVIGVSANFSAYVIRSDGKVLSKIDYKSRLGRPCIGQKLLAFPSKDAIFLFELSKGKPAGIIPTKAGLHETCAFDKSESLYTSVENILLKLERTPEGKYKIVQKKVLIGNILSIDYNKKLVVGTTEGLYIGKKFLNIGRVNHVKVGPYIASSIPYGFALYDFNGKEILEIDDVEVSGIVWLGDLIAIGDRSRKRILIIDTSGNVVRELKFTGSVRSFDWDVILVVAHRKKVHAYLLTPTKHQ</sequence>
<evidence type="ECO:0000313" key="1">
    <source>
        <dbReference type="EMBL" id="ALU12096.1"/>
    </source>
</evidence>
<protein>
    <submittedName>
        <fullName evidence="1">Uncharacterized protein</fullName>
    </submittedName>
</protein>
<accession>A0A0U3FRJ1</accession>
<evidence type="ECO:0000313" key="2">
    <source>
        <dbReference type="Proteomes" id="UP000060778"/>
    </source>
</evidence>
<gene>
    <name evidence="1" type="ORF">EYM_00150</name>
</gene>
<keyword evidence="2" id="KW-1185">Reference proteome</keyword>
<proteinExistence type="predicted"/>
<dbReference type="SUPFAM" id="SSF50969">
    <property type="entry name" value="YVTN repeat-like/Quinoprotein amine dehydrogenase"/>
    <property type="match status" value="1"/>
</dbReference>
<dbReference type="EMBL" id="CP006867">
    <property type="protein sequence ID" value="ALU12096.1"/>
    <property type="molecule type" value="Genomic_DNA"/>
</dbReference>
<dbReference type="GeneID" id="30679449"/>
<dbReference type="InterPro" id="IPR011044">
    <property type="entry name" value="Quino_amine_DH_bsu"/>
</dbReference>
<dbReference type="AlphaFoldDB" id="A0A0U3FRJ1"/>